<evidence type="ECO:0000313" key="2">
    <source>
        <dbReference type="EMBL" id="SVA70452.1"/>
    </source>
</evidence>
<evidence type="ECO:0000256" key="1">
    <source>
        <dbReference type="SAM" id="Phobius"/>
    </source>
</evidence>
<keyword evidence="1" id="KW-0472">Membrane</keyword>
<keyword evidence="1" id="KW-0812">Transmembrane</keyword>
<dbReference type="EMBL" id="UINC01017036">
    <property type="protein sequence ID" value="SVA70452.1"/>
    <property type="molecule type" value="Genomic_DNA"/>
</dbReference>
<protein>
    <submittedName>
        <fullName evidence="2">Uncharacterized protein</fullName>
    </submittedName>
</protein>
<name>A0A381Y183_9ZZZZ</name>
<organism evidence="2">
    <name type="scientific">marine metagenome</name>
    <dbReference type="NCBI Taxonomy" id="408172"/>
    <lineage>
        <taxon>unclassified sequences</taxon>
        <taxon>metagenomes</taxon>
        <taxon>ecological metagenomes</taxon>
    </lineage>
</organism>
<sequence>MFYLELIIEIVGMLIHIILYNKTGDSMNLLFI</sequence>
<keyword evidence="1" id="KW-1133">Transmembrane helix</keyword>
<proteinExistence type="predicted"/>
<dbReference type="AlphaFoldDB" id="A0A381Y183"/>
<accession>A0A381Y183</accession>
<feature type="transmembrane region" description="Helical" evidence="1">
    <location>
        <begin position="6"/>
        <end position="23"/>
    </location>
</feature>
<gene>
    <name evidence="2" type="ORF">METZ01_LOCUS123306</name>
</gene>
<reference evidence="2" key="1">
    <citation type="submission" date="2018-05" db="EMBL/GenBank/DDBJ databases">
        <authorList>
            <person name="Lanie J.A."/>
            <person name="Ng W.-L."/>
            <person name="Kazmierczak K.M."/>
            <person name="Andrzejewski T.M."/>
            <person name="Davidsen T.M."/>
            <person name="Wayne K.J."/>
            <person name="Tettelin H."/>
            <person name="Glass J.I."/>
            <person name="Rusch D."/>
            <person name="Podicherti R."/>
            <person name="Tsui H.-C.T."/>
            <person name="Winkler M.E."/>
        </authorList>
    </citation>
    <scope>NUCLEOTIDE SEQUENCE</scope>
</reference>